<dbReference type="EMBL" id="JBHUGA010000044">
    <property type="protein sequence ID" value="MFD1847289.1"/>
    <property type="molecule type" value="Genomic_DNA"/>
</dbReference>
<name>A0ABW4Q9B9_9MICC</name>
<sequence>MGIRYYAYAFDSEQTERALSDPLTVIGSDPLADVLGLEGGFTVGFTAFRQSVPERDLLYLDKAWSCLQLLTAPPVAVDRARPAYRMFEGHVTYLDNGFTWRPWLRVLPPDEVELVALDVEMIGDHDMEAGLEGFHSSQMLESEVAYAIQFLHRARKFVQAVASEGRGFAYMIG</sequence>
<dbReference type="InterPro" id="IPR035944">
    <property type="entry name" value="YfbM-like_sf"/>
</dbReference>
<comment type="caution">
    <text evidence="1">The sequence shown here is derived from an EMBL/GenBank/DDBJ whole genome shotgun (WGS) entry which is preliminary data.</text>
</comment>
<evidence type="ECO:0008006" key="3">
    <source>
        <dbReference type="Google" id="ProtNLM"/>
    </source>
</evidence>
<dbReference type="RefSeq" id="WP_343879574.1">
    <property type="nucleotide sequence ID" value="NZ_BAAAIJ010000038.1"/>
</dbReference>
<evidence type="ECO:0000313" key="1">
    <source>
        <dbReference type="EMBL" id="MFD1847289.1"/>
    </source>
</evidence>
<keyword evidence="2" id="KW-1185">Reference proteome</keyword>
<evidence type="ECO:0000313" key="2">
    <source>
        <dbReference type="Proteomes" id="UP001597307"/>
    </source>
</evidence>
<gene>
    <name evidence="1" type="ORF">ACFSFX_11855</name>
</gene>
<accession>A0ABW4Q9B9</accession>
<proteinExistence type="predicted"/>
<dbReference type="Proteomes" id="UP001597307">
    <property type="component" value="Unassembled WGS sequence"/>
</dbReference>
<reference evidence="2" key="1">
    <citation type="journal article" date="2019" name="Int. J. Syst. Evol. Microbiol.">
        <title>The Global Catalogue of Microorganisms (GCM) 10K type strain sequencing project: providing services to taxonomists for standard genome sequencing and annotation.</title>
        <authorList>
            <consortium name="The Broad Institute Genomics Platform"/>
            <consortium name="The Broad Institute Genome Sequencing Center for Infectious Disease"/>
            <person name="Wu L."/>
            <person name="Ma J."/>
        </authorList>
    </citation>
    <scope>NUCLEOTIDE SEQUENCE [LARGE SCALE GENOMIC DNA]</scope>
    <source>
        <strain evidence="2">JCM 11496</strain>
    </source>
</reference>
<organism evidence="1 2">
    <name type="scientific">Arthrobacter flavus</name>
    <dbReference type="NCBI Taxonomy" id="95172"/>
    <lineage>
        <taxon>Bacteria</taxon>
        <taxon>Bacillati</taxon>
        <taxon>Actinomycetota</taxon>
        <taxon>Actinomycetes</taxon>
        <taxon>Micrococcales</taxon>
        <taxon>Micrococcaceae</taxon>
        <taxon>Arthrobacter</taxon>
    </lineage>
</organism>
<protein>
    <recommendedName>
        <fullName evidence="3">DUF1877 family protein</fullName>
    </recommendedName>
</protein>
<dbReference type="Gene3D" id="3.40.1760.10">
    <property type="entry name" value="YfbM-like super family"/>
    <property type="match status" value="1"/>
</dbReference>